<name>A0A382BGP3_9ZZZZ</name>
<proteinExistence type="predicted"/>
<accession>A0A382BGP3</accession>
<dbReference type="AlphaFoldDB" id="A0A382BGP3"/>
<evidence type="ECO:0000313" key="1">
    <source>
        <dbReference type="EMBL" id="SVB12779.1"/>
    </source>
</evidence>
<gene>
    <name evidence="1" type="ORF">METZ01_LOCUS165633</name>
</gene>
<feature type="non-terminal residue" evidence="1">
    <location>
        <position position="1"/>
    </location>
</feature>
<protein>
    <submittedName>
        <fullName evidence="1">Uncharacterized protein</fullName>
    </submittedName>
</protein>
<organism evidence="1">
    <name type="scientific">marine metagenome</name>
    <dbReference type="NCBI Taxonomy" id="408172"/>
    <lineage>
        <taxon>unclassified sequences</taxon>
        <taxon>metagenomes</taxon>
        <taxon>ecological metagenomes</taxon>
    </lineage>
</organism>
<dbReference type="EMBL" id="UINC01029670">
    <property type="protein sequence ID" value="SVB12779.1"/>
    <property type="molecule type" value="Genomic_DNA"/>
</dbReference>
<sequence>LLLTLPYPLLEEFLRRAISTKKEVYYSVDFMLKAKNLKVFFQVSKKNPLILCWRLTILISAMAMIRFR</sequence>
<reference evidence="1" key="1">
    <citation type="submission" date="2018-05" db="EMBL/GenBank/DDBJ databases">
        <authorList>
            <person name="Lanie J.A."/>
            <person name="Ng W.-L."/>
            <person name="Kazmierczak K.M."/>
            <person name="Andrzejewski T.M."/>
            <person name="Davidsen T.M."/>
            <person name="Wayne K.J."/>
            <person name="Tettelin H."/>
            <person name="Glass J.I."/>
            <person name="Rusch D."/>
            <person name="Podicherti R."/>
            <person name="Tsui H.-C.T."/>
            <person name="Winkler M.E."/>
        </authorList>
    </citation>
    <scope>NUCLEOTIDE SEQUENCE</scope>
</reference>